<evidence type="ECO:0000256" key="1">
    <source>
        <dbReference type="ARBA" id="ARBA00022801"/>
    </source>
</evidence>
<reference evidence="3" key="1">
    <citation type="journal article" date="2019" name="Int. J. Syst. Evol. Microbiol.">
        <title>The Global Catalogue of Microorganisms (GCM) 10K type strain sequencing project: providing services to taxonomists for standard genome sequencing and annotation.</title>
        <authorList>
            <consortium name="The Broad Institute Genomics Platform"/>
            <consortium name="The Broad Institute Genome Sequencing Center for Infectious Disease"/>
            <person name="Wu L."/>
            <person name="Ma J."/>
        </authorList>
    </citation>
    <scope>NUCLEOTIDE SEQUENCE [LARGE SCALE GENOMIC DNA]</scope>
    <source>
        <strain evidence="3">CGMCC 1.12371</strain>
    </source>
</reference>
<proteinExistence type="predicted"/>
<dbReference type="Gene3D" id="3.40.50.1000">
    <property type="entry name" value="HAD superfamily/HAD-like"/>
    <property type="match status" value="1"/>
</dbReference>
<dbReference type="EC" id="3.1.3.-" evidence="2"/>
<dbReference type="InterPro" id="IPR051540">
    <property type="entry name" value="S-2-haloacid_dehalogenase"/>
</dbReference>
<dbReference type="SFLD" id="SFLDG01129">
    <property type="entry name" value="C1.5:_HAD__Beta-PGM__Phosphata"/>
    <property type="match status" value="1"/>
</dbReference>
<dbReference type="SFLD" id="SFLDS00003">
    <property type="entry name" value="Haloacid_Dehalogenase"/>
    <property type="match status" value="1"/>
</dbReference>
<dbReference type="GO" id="GO:0016787">
    <property type="term" value="F:hydrolase activity"/>
    <property type="evidence" value="ECO:0007669"/>
    <property type="project" value="UniProtKB-KW"/>
</dbReference>
<accession>A0ABW2QNT4</accession>
<dbReference type="Gene3D" id="1.20.120.1600">
    <property type="match status" value="1"/>
</dbReference>
<dbReference type="PRINTS" id="PR00413">
    <property type="entry name" value="HADHALOGNASE"/>
</dbReference>
<dbReference type="InterPro" id="IPR006439">
    <property type="entry name" value="HAD-SF_hydro_IA"/>
</dbReference>
<evidence type="ECO:0000313" key="3">
    <source>
        <dbReference type="Proteomes" id="UP001596501"/>
    </source>
</evidence>
<evidence type="ECO:0000313" key="2">
    <source>
        <dbReference type="EMBL" id="MFC7411055.1"/>
    </source>
</evidence>
<dbReference type="NCBIfam" id="TIGR01549">
    <property type="entry name" value="HAD-SF-IA-v1"/>
    <property type="match status" value="1"/>
</dbReference>
<gene>
    <name evidence="2" type="ORF">ACFQPB_19515</name>
</gene>
<name>A0ABW2QNT4_9BURK</name>
<dbReference type="InterPro" id="IPR036412">
    <property type="entry name" value="HAD-like_sf"/>
</dbReference>
<keyword evidence="1 2" id="KW-0378">Hydrolase</keyword>
<dbReference type="Proteomes" id="UP001596501">
    <property type="component" value="Unassembled WGS sequence"/>
</dbReference>
<dbReference type="NCBIfam" id="TIGR01509">
    <property type="entry name" value="HAD-SF-IA-v3"/>
    <property type="match status" value="1"/>
</dbReference>
<sequence>MLNPSRIKAITLDLDDTLWPIWPTIARAETALTNWLADRAPATVGLLAQPEVKRQIRADTEAQFAHLAHDLGVIRREAIRLALQRAGDDPALAEPAFEVFFDARHQVDLFADALPALEALSARYPLVALTNGNADIGRVGLARYFKGALSARDFGVGKPDPRIFHAAAALVGTAAEDTLHVGDDAHLDGVGGLGAGMQFVWVNRAGHDWAHASCQPHLTVADLQTLVDRLV</sequence>
<organism evidence="2 3">
    <name type="scientific">Hydrogenophaga atypica</name>
    <dbReference type="NCBI Taxonomy" id="249409"/>
    <lineage>
        <taxon>Bacteria</taxon>
        <taxon>Pseudomonadati</taxon>
        <taxon>Pseudomonadota</taxon>
        <taxon>Betaproteobacteria</taxon>
        <taxon>Burkholderiales</taxon>
        <taxon>Comamonadaceae</taxon>
        <taxon>Hydrogenophaga</taxon>
    </lineage>
</organism>
<dbReference type="EMBL" id="JBHTCA010000023">
    <property type="protein sequence ID" value="MFC7411055.1"/>
    <property type="molecule type" value="Genomic_DNA"/>
</dbReference>
<comment type="caution">
    <text evidence="2">The sequence shown here is derived from an EMBL/GenBank/DDBJ whole genome shotgun (WGS) entry which is preliminary data.</text>
</comment>
<dbReference type="PANTHER" id="PTHR43316:SF3">
    <property type="entry name" value="HALOACID DEHALOGENASE, TYPE II (AFU_ORTHOLOGUE AFUA_2G07750)-RELATED"/>
    <property type="match status" value="1"/>
</dbReference>
<dbReference type="PANTHER" id="PTHR43316">
    <property type="entry name" value="HYDROLASE, HALOACID DELAHOGENASE-RELATED"/>
    <property type="match status" value="1"/>
</dbReference>
<protein>
    <submittedName>
        <fullName evidence="2">HAD family hydrolase</fullName>
        <ecNumber evidence="2">3.1.3.-</ecNumber>
    </submittedName>
</protein>
<dbReference type="InterPro" id="IPR023214">
    <property type="entry name" value="HAD_sf"/>
</dbReference>
<dbReference type="RefSeq" id="WP_382226894.1">
    <property type="nucleotide sequence ID" value="NZ_JBHTCA010000023.1"/>
</dbReference>
<dbReference type="Pfam" id="PF00702">
    <property type="entry name" value="Hydrolase"/>
    <property type="match status" value="1"/>
</dbReference>
<keyword evidence="3" id="KW-1185">Reference proteome</keyword>
<dbReference type="SUPFAM" id="SSF56784">
    <property type="entry name" value="HAD-like"/>
    <property type="match status" value="1"/>
</dbReference>